<name>A0A347WID2_9LACT</name>
<protein>
    <recommendedName>
        <fullName evidence="8">Threonine/serine exporter-like N-terminal domain-containing protein</fullName>
    </recommendedName>
</protein>
<keyword evidence="4 7" id="KW-1133">Transmembrane helix</keyword>
<comment type="subcellular location">
    <subcellularLocation>
        <location evidence="1">Cell membrane</location>
        <topology evidence="1">Multi-pass membrane protein</topology>
    </subcellularLocation>
</comment>
<evidence type="ECO:0000313" key="10">
    <source>
        <dbReference type="Proteomes" id="UP000263232"/>
    </source>
</evidence>
<evidence type="ECO:0000256" key="5">
    <source>
        <dbReference type="ARBA" id="ARBA00023136"/>
    </source>
</evidence>
<keyword evidence="10" id="KW-1185">Reference proteome</keyword>
<dbReference type="PANTHER" id="PTHR34390:SF2">
    <property type="entry name" value="SUCCINATE TRANSPORTER SUBUNIT YJJP-RELATED"/>
    <property type="match status" value="1"/>
</dbReference>
<feature type="transmembrane region" description="Helical" evidence="7">
    <location>
        <begin position="196"/>
        <end position="216"/>
    </location>
</feature>
<evidence type="ECO:0000256" key="4">
    <source>
        <dbReference type="ARBA" id="ARBA00022989"/>
    </source>
</evidence>
<comment type="similarity">
    <text evidence="6">Belongs to the ThrE exporter (TC 2.A.79) family.</text>
</comment>
<dbReference type="GO" id="GO:0022857">
    <property type="term" value="F:transmembrane transporter activity"/>
    <property type="evidence" value="ECO:0007669"/>
    <property type="project" value="InterPro"/>
</dbReference>
<dbReference type="RefSeq" id="WP_118989763.1">
    <property type="nucleotide sequence ID" value="NZ_CP023434.1"/>
</dbReference>
<dbReference type="AlphaFoldDB" id="A0A347WID2"/>
<dbReference type="EMBL" id="CP023434">
    <property type="protein sequence ID" value="AXY24839.1"/>
    <property type="molecule type" value="Genomic_DNA"/>
</dbReference>
<keyword evidence="2" id="KW-1003">Cell membrane</keyword>
<feature type="transmembrane region" description="Helical" evidence="7">
    <location>
        <begin position="228"/>
        <end position="252"/>
    </location>
</feature>
<dbReference type="InterPro" id="IPR010619">
    <property type="entry name" value="ThrE-like_N"/>
</dbReference>
<evidence type="ECO:0000313" key="9">
    <source>
        <dbReference type="EMBL" id="AXY24839.1"/>
    </source>
</evidence>
<evidence type="ECO:0000256" key="2">
    <source>
        <dbReference type="ARBA" id="ARBA00022475"/>
    </source>
</evidence>
<dbReference type="OrthoDB" id="9813917at2"/>
<evidence type="ECO:0000256" key="1">
    <source>
        <dbReference type="ARBA" id="ARBA00004651"/>
    </source>
</evidence>
<evidence type="ECO:0000259" key="8">
    <source>
        <dbReference type="Pfam" id="PF06738"/>
    </source>
</evidence>
<accession>A0A347WID2</accession>
<dbReference type="KEGG" id="abae:CL176_01730"/>
<evidence type="ECO:0000256" key="6">
    <source>
        <dbReference type="ARBA" id="ARBA00034125"/>
    </source>
</evidence>
<keyword evidence="5 7" id="KW-0472">Membrane</keyword>
<evidence type="ECO:0000256" key="3">
    <source>
        <dbReference type="ARBA" id="ARBA00022692"/>
    </source>
</evidence>
<feature type="transmembrane region" description="Helical" evidence="7">
    <location>
        <begin position="126"/>
        <end position="155"/>
    </location>
</feature>
<dbReference type="InterPro" id="IPR050539">
    <property type="entry name" value="ThrE_Dicarb/AminoAcid_Exp"/>
</dbReference>
<dbReference type="GO" id="GO:0005886">
    <property type="term" value="C:plasma membrane"/>
    <property type="evidence" value="ECO:0007669"/>
    <property type="project" value="UniProtKB-SubCell"/>
</dbReference>
<sequence length="259" mass="28339">MKQKNKKIAEVAALAGRIMLESHAESYRVEDTVVRIMKTSGLSITEAVSTTTGLFLTLDDEDDSVEPVTLVRRISERGNHLNKIYRVNNISRMLTSGEITPDEAYERLQVVDESEYTAYRKDIATIMIVVSFTILLNGSIWDVLFSFLAGMVVAISRFGQEWLDLNGFINGIFSTFLTSLFITLGASLLPGNINSHIVTIAALMPLYPGTAFTNGIRDTLKGDYVSGIARIADAIVIALSLAIGVAIGLYVAGRILAWI</sequence>
<feature type="domain" description="Threonine/serine exporter-like N-terminal" evidence="8">
    <location>
        <begin position="11"/>
        <end position="251"/>
    </location>
</feature>
<dbReference type="GO" id="GO:0015744">
    <property type="term" value="P:succinate transport"/>
    <property type="evidence" value="ECO:0007669"/>
    <property type="project" value="TreeGrafter"/>
</dbReference>
<keyword evidence="3 7" id="KW-0812">Transmembrane</keyword>
<proteinExistence type="inferred from homology"/>
<dbReference type="Proteomes" id="UP000263232">
    <property type="component" value="Chromosome"/>
</dbReference>
<reference evidence="9 10" key="1">
    <citation type="submission" date="2017-09" db="EMBL/GenBank/DDBJ databases">
        <title>Complete genome sequence of Oxytococcus suis strain ZY16052.</title>
        <authorList>
            <person name="Li F."/>
        </authorList>
    </citation>
    <scope>NUCLEOTIDE SEQUENCE [LARGE SCALE GENOMIC DNA]</scope>
    <source>
        <strain evidence="9 10">ZY16052</strain>
    </source>
</reference>
<dbReference type="PANTHER" id="PTHR34390">
    <property type="entry name" value="UPF0442 PROTEIN YJJB-RELATED"/>
    <property type="match status" value="1"/>
</dbReference>
<organism evidence="9 10">
    <name type="scientific">Suicoccus acidiformans</name>
    <dbReference type="NCBI Taxonomy" id="2036206"/>
    <lineage>
        <taxon>Bacteria</taxon>
        <taxon>Bacillati</taxon>
        <taxon>Bacillota</taxon>
        <taxon>Bacilli</taxon>
        <taxon>Lactobacillales</taxon>
        <taxon>Aerococcaceae</taxon>
        <taxon>Suicoccus</taxon>
    </lineage>
</organism>
<feature type="transmembrane region" description="Helical" evidence="7">
    <location>
        <begin position="167"/>
        <end position="189"/>
    </location>
</feature>
<gene>
    <name evidence="9" type="ORF">CL176_01730</name>
</gene>
<evidence type="ECO:0000256" key="7">
    <source>
        <dbReference type="SAM" id="Phobius"/>
    </source>
</evidence>
<dbReference type="Pfam" id="PF06738">
    <property type="entry name" value="ThrE"/>
    <property type="match status" value="1"/>
</dbReference>